<evidence type="ECO:0000313" key="1">
    <source>
        <dbReference type="EMBL" id="TSK58005.1"/>
    </source>
</evidence>
<dbReference type="AlphaFoldDB" id="A0A556TSL0"/>
<dbReference type="Proteomes" id="UP000319801">
    <property type="component" value="Unassembled WGS sequence"/>
</dbReference>
<organism evidence="1 2">
    <name type="scientific">Bagarius yarrelli</name>
    <name type="common">Goonch</name>
    <name type="synonym">Bagrus yarrelli</name>
    <dbReference type="NCBI Taxonomy" id="175774"/>
    <lineage>
        <taxon>Eukaryota</taxon>
        <taxon>Metazoa</taxon>
        <taxon>Chordata</taxon>
        <taxon>Craniata</taxon>
        <taxon>Vertebrata</taxon>
        <taxon>Euteleostomi</taxon>
        <taxon>Actinopterygii</taxon>
        <taxon>Neopterygii</taxon>
        <taxon>Teleostei</taxon>
        <taxon>Ostariophysi</taxon>
        <taxon>Siluriformes</taxon>
        <taxon>Sisoridae</taxon>
        <taxon>Sisorinae</taxon>
        <taxon>Bagarius</taxon>
    </lineage>
</organism>
<gene>
    <name evidence="1" type="ORF">Baya_3653</name>
</gene>
<protein>
    <submittedName>
        <fullName evidence="1">Uncharacterized protein</fullName>
    </submittedName>
</protein>
<name>A0A556TSL0_BAGYA</name>
<keyword evidence="2" id="KW-1185">Reference proteome</keyword>
<accession>A0A556TSL0</accession>
<comment type="caution">
    <text evidence="1">The sequence shown here is derived from an EMBL/GenBank/DDBJ whole genome shotgun (WGS) entry which is preliminary data.</text>
</comment>
<evidence type="ECO:0000313" key="2">
    <source>
        <dbReference type="Proteomes" id="UP000319801"/>
    </source>
</evidence>
<dbReference type="EMBL" id="VCAZ01000016">
    <property type="protein sequence ID" value="TSK58005.1"/>
    <property type="molecule type" value="Genomic_DNA"/>
</dbReference>
<sequence>MWRYKPQAPELLPKTESAFDRLLFSAVVCGFGRSSSEHAFPLEYKGVIVLAGRQGSAQGKTTKLGDPPVTREHWHELRFDAFSPKWTAPRAVTKIGQEKE</sequence>
<proteinExistence type="predicted"/>
<reference evidence="1 2" key="1">
    <citation type="journal article" date="2019" name="Genome Biol. Evol.">
        <title>Whole-Genome Sequencing of the Giant Devil Catfish, Bagarius yarrelli.</title>
        <authorList>
            <person name="Jiang W."/>
            <person name="Lv Y."/>
            <person name="Cheng L."/>
            <person name="Yang K."/>
            <person name="Chao B."/>
            <person name="Wang X."/>
            <person name="Li Y."/>
            <person name="Pan X."/>
            <person name="You X."/>
            <person name="Zhang Y."/>
            <person name="Yang J."/>
            <person name="Li J."/>
            <person name="Zhang X."/>
            <person name="Liu S."/>
            <person name="Sun C."/>
            <person name="Yang J."/>
            <person name="Shi Q."/>
        </authorList>
    </citation>
    <scope>NUCLEOTIDE SEQUENCE [LARGE SCALE GENOMIC DNA]</scope>
    <source>
        <strain evidence="1">JWS20170419001</strain>
        <tissue evidence="1">Muscle</tissue>
    </source>
</reference>